<evidence type="ECO:0000313" key="2">
    <source>
        <dbReference type="EMBL" id="CEK51156.1"/>
    </source>
</evidence>
<gene>
    <name evidence="2" type="primary">ORF12669</name>
</gene>
<dbReference type="EMBL" id="HACG01004291">
    <property type="protein sequence ID" value="CEK51156.1"/>
    <property type="molecule type" value="Transcribed_RNA"/>
</dbReference>
<protein>
    <submittedName>
        <fullName evidence="2">Uncharacterized protein</fullName>
    </submittedName>
</protein>
<dbReference type="AlphaFoldDB" id="A0A0B6Y5N8"/>
<organism evidence="2">
    <name type="scientific">Arion vulgaris</name>
    <dbReference type="NCBI Taxonomy" id="1028688"/>
    <lineage>
        <taxon>Eukaryota</taxon>
        <taxon>Metazoa</taxon>
        <taxon>Spiralia</taxon>
        <taxon>Lophotrochozoa</taxon>
        <taxon>Mollusca</taxon>
        <taxon>Gastropoda</taxon>
        <taxon>Heterobranchia</taxon>
        <taxon>Euthyneura</taxon>
        <taxon>Panpulmonata</taxon>
        <taxon>Eupulmonata</taxon>
        <taxon>Stylommatophora</taxon>
        <taxon>Helicina</taxon>
        <taxon>Arionoidea</taxon>
        <taxon>Arionidae</taxon>
        <taxon>Arion</taxon>
    </lineage>
</organism>
<feature type="region of interest" description="Disordered" evidence="1">
    <location>
        <begin position="58"/>
        <end position="85"/>
    </location>
</feature>
<name>A0A0B6Y5N8_9EUPU</name>
<accession>A0A0B6Y5N8</accession>
<feature type="compositionally biased region" description="Polar residues" evidence="1">
    <location>
        <begin position="60"/>
        <end position="85"/>
    </location>
</feature>
<reference evidence="2" key="1">
    <citation type="submission" date="2014-12" db="EMBL/GenBank/DDBJ databases">
        <title>Insight into the proteome of Arion vulgaris.</title>
        <authorList>
            <person name="Aradska J."/>
            <person name="Bulat T."/>
            <person name="Smidak R."/>
            <person name="Sarate P."/>
            <person name="Gangsoo J."/>
            <person name="Sialana F."/>
            <person name="Bilban M."/>
            <person name="Lubec G."/>
        </authorList>
    </citation>
    <scope>NUCLEOTIDE SEQUENCE</scope>
    <source>
        <tissue evidence="2">Skin</tissue>
    </source>
</reference>
<sequence>QLPPGQRTSNVASFIHNPIAQSIYPQQHNHAHPQPIKVTPYPIRPDYIYQYAMDRPQHKTYASPSSSPMLYGISNNEVTHRQYST</sequence>
<feature type="non-terminal residue" evidence="2">
    <location>
        <position position="1"/>
    </location>
</feature>
<evidence type="ECO:0000256" key="1">
    <source>
        <dbReference type="SAM" id="MobiDB-lite"/>
    </source>
</evidence>
<proteinExistence type="predicted"/>
<feature type="non-terminal residue" evidence="2">
    <location>
        <position position="85"/>
    </location>
</feature>